<comment type="similarity">
    <text evidence="1">Belongs to the glycosyltransferase 2 family. WaaE/KdtX subfamily.</text>
</comment>
<dbReference type="Proteomes" id="UP000619078">
    <property type="component" value="Unassembled WGS sequence"/>
</dbReference>
<dbReference type="EMBL" id="JACWMX010000002">
    <property type="protein sequence ID" value="MBD1392914.1"/>
    <property type="molecule type" value="Genomic_DNA"/>
</dbReference>
<dbReference type="PANTHER" id="PTHR43630:SF2">
    <property type="entry name" value="GLYCOSYLTRANSFERASE"/>
    <property type="match status" value="1"/>
</dbReference>
<name>A0A926NWB8_9SPHI</name>
<evidence type="ECO:0000313" key="4">
    <source>
        <dbReference type="Proteomes" id="UP000619078"/>
    </source>
</evidence>
<dbReference type="PANTHER" id="PTHR43630">
    <property type="entry name" value="POLY-BETA-1,6-N-ACETYL-D-GLUCOSAMINE SYNTHASE"/>
    <property type="match status" value="1"/>
</dbReference>
<organism evidence="3 4">
    <name type="scientific">Mucilaginibacter glaciei</name>
    <dbReference type="NCBI Taxonomy" id="2772109"/>
    <lineage>
        <taxon>Bacteria</taxon>
        <taxon>Pseudomonadati</taxon>
        <taxon>Bacteroidota</taxon>
        <taxon>Sphingobacteriia</taxon>
        <taxon>Sphingobacteriales</taxon>
        <taxon>Sphingobacteriaceae</taxon>
        <taxon>Mucilaginibacter</taxon>
    </lineage>
</organism>
<dbReference type="SUPFAM" id="SSF53448">
    <property type="entry name" value="Nucleotide-diphospho-sugar transferases"/>
    <property type="match status" value="1"/>
</dbReference>
<dbReference type="CDD" id="cd02511">
    <property type="entry name" value="Beta4Glucosyltransferase"/>
    <property type="match status" value="1"/>
</dbReference>
<protein>
    <submittedName>
        <fullName evidence="3">Glycosyltransferase family 2 protein</fullName>
    </submittedName>
</protein>
<dbReference type="InterPro" id="IPR029044">
    <property type="entry name" value="Nucleotide-diphossugar_trans"/>
</dbReference>
<evidence type="ECO:0000259" key="2">
    <source>
        <dbReference type="Pfam" id="PF00535"/>
    </source>
</evidence>
<dbReference type="AlphaFoldDB" id="A0A926NWB8"/>
<comment type="caution">
    <text evidence="3">The sequence shown here is derived from an EMBL/GenBank/DDBJ whole genome shotgun (WGS) entry which is preliminary data.</text>
</comment>
<gene>
    <name evidence="3" type="ORF">IDJ76_07385</name>
</gene>
<proteinExistence type="inferred from homology"/>
<feature type="domain" description="Glycosyltransferase 2-like" evidence="2">
    <location>
        <begin position="17"/>
        <end position="135"/>
    </location>
</feature>
<dbReference type="InterPro" id="IPR001173">
    <property type="entry name" value="Glyco_trans_2-like"/>
</dbReference>
<dbReference type="Pfam" id="PF00535">
    <property type="entry name" value="Glycos_transf_2"/>
    <property type="match status" value="1"/>
</dbReference>
<keyword evidence="4" id="KW-1185">Reference proteome</keyword>
<evidence type="ECO:0000313" key="3">
    <source>
        <dbReference type="EMBL" id="MBD1392914.1"/>
    </source>
</evidence>
<evidence type="ECO:0000256" key="1">
    <source>
        <dbReference type="ARBA" id="ARBA00038494"/>
    </source>
</evidence>
<accession>A0A926NWB8</accession>
<sequence length="300" mass="35835">MDVDGNQSPFKLNPHYSFIILTYNEEMHLPRLLQSMKGLNAPLFILDSGSTDNTLNIAASEGAITGYNSFINHPKQWHHALNTFNITTPWVICLDADQIITPQLHQMLLDFTDHEQYENINGIYFNRKNYFKGKWIRFGGYYPFYLLKMFRYGIGFSDINENMDHRMVVPGNTIKWKEGHLIEENLKENKISFWIDKHNRYSDLLAVEETERILNLRQQTVKPRFWGSPDERTAWLKQLWWRLPRYMRPTLYFLYRIIFRLGILDGRTGIIFHFMQGFWFRLVVDIKIDELRKQNEDGQK</sequence>
<reference evidence="3" key="1">
    <citation type="submission" date="2020-09" db="EMBL/GenBank/DDBJ databases">
        <title>Novel species of Mucilaginibacter isolated from a glacier on the Tibetan Plateau.</title>
        <authorList>
            <person name="Liu Q."/>
            <person name="Xin Y.-H."/>
        </authorList>
    </citation>
    <scope>NUCLEOTIDE SEQUENCE</scope>
    <source>
        <strain evidence="3">ZB1P21</strain>
    </source>
</reference>
<dbReference type="Gene3D" id="3.90.550.10">
    <property type="entry name" value="Spore Coat Polysaccharide Biosynthesis Protein SpsA, Chain A"/>
    <property type="match status" value="1"/>
</dbReference>